<sequence>MCGTAVFFYQSPSGGRVFFDELGPPWPKHPCTDNASRPGQLASAPSASNGAASYARQPSGWQASGIKSSIGIDKDVHPPTDNTSRPEKLDAAPNASTEAASYAWQRSGWQPFAIKSIIGIDKDFLKITGILDHQRICLYIQRLVEHHLHTQAFSEKSLAMVKANPDTSQQLSILLPHGVPITLSAFLLLADARSDLSQRIQAKKAQTSGAHSTVAAQSSKRPSTLSRQPNRLPPPPPGKTTMALAFRRAQEKKDNT</sequence>
<feature type="compositionally biased region" description="Polar residues" evidence="1">
    <location>
        <begin position="203"/>
        <end position="229"/>
    </location>
</feature>
<comment type="caution">
    <text evidence="2">The sequence shown here is derived from an EMBL/GenBank/DDBJ whole genome shotgun (WGS) entry which is preliminary data.</text>
</comment>
<feature type="compositionally biased region" description="Basic and acidic residues" evidence="1">
    <location>
        <begin position="72"/>
        <end position="90"/>
    </location>
</feature>
<proteinExistence type="predicted"/>
<gene>
    <name evidence="2" type="ORF">CXG47_24315</name>
</gene>
<accession>A0ABX4TXY5</accession>
<dbReference type="Proteomes" id="UP000234744">
    <property type="component" value="Unassembled WGS sequence"/>
</dbReference>
<evidence type="ECO:0000313" key="3">
    <source>
        <dbReference type="Proteomes" id="UP000234744"/>
    </source>
</evidence>
<feature type="region of interest" description="Disordered" evidence="1">
    <location>
        <begin position="29"/>
        <end position="93"/>
    </location>
</feature>
<feature type="compositionally biased region" description="Low complexity" evidence="1">
    <location>
        <begin position="42"/>
        <end position="55"/>
    </location>
</feature>
<evidence type="ECO:0000313" key="2">
    <source>
        <dbReference type="EMBL" id="PLV09476.1"/>
    </source>
</evidence>
<name>A0ABX4TXY5_PSEDL</name>
<protein>
    <submittedName>
        <fullName evidence="2">Uncharacterized protein</fullName>
    </submittedName>
</protein>
<evidence type="ECO:0000256" key="1">
    <source>
        <dbReference type="SAM" id="MobiDB-lite"/>
    </source>
</evidence>
<organism evidence="2 3">
    <name type="scientific">Pseudomonas plecoglossicida</name>
    <dbReference type="NCBI Taxonomy" id="70775"/>
    <lineage>
        <taxon>Bacteria</taxon>
        <taxon>Pseudomonadati</taxon>
        <taxon>Pseudomonadota</taxon>
        <taxon>Gammaproteobacteria</taxon>
        <taxon>Pseudomonadales</taxon>
        <taxon>Pseudomonadaceae</taxon>
        <taxon>Pseudomonas</taxon>
    </lineage>
</organism>
<keyword evidence="3" id="KW-1185">Reference proteome</keyword>
<dbReference type="EMBL" id="PJCJ01000024">
    <property type="protein sequence ID" value="PLV09476.1"/>
    <property type="molecule type" value="Genomic_DNA"/>
</dbReference>
<feature type="region of interest" description="Disordered" evidence="1">
    <location>
        <begin position="203"/>
        <end position="242"/>
    </location>
</feature>
<reference evidence="2 3" key="1">
    <citation type="submission" date="2017-12" db="EMBL/GenBank/DDBJ databases">
        <title>Detection of the carbapenemase gene blaVIM-5 in members of the Pseudomonas putida group isolated from polluted Nigerian wetlands.</title>
        <authorList>
            <person name="Adelowo O."/>
            <person name="Vollmers J."/>
            <person name="Maeusezahl I."/>
            <person name="Kaster A.-K."/>
            <person name="Mueller J.A."/>
        </authorList>
    </citation>
    <scope>NUCLEOTIDE SEQUENCE [LARGE SCALE GENOMIC DNA]</scope>
    <source>
        <strain evidence="2 3">MR69</strain>
    </source>
</reference>